<sequence>MRHRNYEDLLNLRPNGLRWFCFRLLLSARFCRLPRFSLGFLRTQTLPSHMYLLDSVEHSEKHPKKFERYKAIEKEQYSQDNAMCNANLTLSIRCETTVSYVHIYSHQFCDVWSILVGSE</sequence>
<evidence type="ECO:0000313" key="1">
    <source>
        <dbReference type="EMBL" id="QCE01732.1"/>
    </source>
</evidence>
<gene>
    <name evidence="1" type="ORF">DEO72_LG7g3032</name>
</gene>
<dbReference type="Proteomes" id="UP000501690">
    <property type="component" value="Linkage Group LG7"/>
</dbReference>
<dbReference type="AlphaFoldDB" id="A0A4D6MM83"/>
<name>A0A4D6MM83_VIGUN</name>
<proteinExistence type="predicted"/>
<evidence type="ECO:0000313" key="2">
    <source>
        <dbReference type="Proteomes" id="UP000501690"/>
    </source>
</evidence>
<organism evidence="1 2">
    <name type="scientific">Vigna unguiculata</name>
    <name type="common">Cowpea</name>
    <dbReference type="NCBI Taxonomy" id="3917"/>
    <lineage>
        <taxon>Eukaryota</taxon>
        <taxon>Viridiplantae</taxon>
        <taxon>Streptophyta</taxon>
        <taxon>Embryophyta</taxon>
        <taxon>Tracheophyta</taxon>
        <taxon>Spermatophyta</taxon>
        <taxon>Magnoliopsida</taxon>
        <taxon>eudicotyledons</taxon>
        <taxon>Gunneridae</taxon>
        <taxon>Pentapetalae</taxon>
        <taxon>rosids</taxon>
        <taxon>fabids</taxon>
        <taxon>Fabales</taxon>
        <taxon>Fabaceae</taxon>
        <taxon>Papilionoideae</taxon>
        <taxon>50 kb inversion clade</taxon>
        <taxon>NPAAA clade</taxon>
        <taxon>indigoferoid/millettioid clade</taxon>
        <taxon>Phaseoleae</taxon>
        <taxon>Vigna</taxon>
    </lineage>
</organism>
<keyword evidence="2" id="KW-1185">Reference proteome</keyword>
<accession>A0A4D6MM83</accession>
<reference evidence="1 2" key="1">
    <citation type="submission" date="2019-04" db="EMBL/GenBank/DDBJ databases">
        <title>An improved genome assembly and genetic linkage map for asparagus bean, Vigna unguiculata ssp. sesquipedialis.</title>
        <authorList>
            <person name="Xia Q."/>
            <person name="Zhang R."/>
            <person name="Dong Y."/>
        </authorList>
    </citation>
    <scope>NUCLEOTIDE SEQUENCE [LARGE SCALE GENOMIC DNA]</scope>
    <source>
        <tissue evidence="1">Leaf</tissue>
    </source>
</reference>
<dbReference type="EMBL" id="CP039351">
    <property type="protein sequence ID" value="QCE01732.1"/>
    <property type="molecule type" value="Genomic_DNA"/>
</dbReference>
<protein>
    <submittedName>
        <fullName evidence="1">Uncharacterized protein</fullName>
    </submittedName>
</protein>